<dbReference type="SUPFAM" id="SSF53092">
    <property type="entry name" value="Creatinase/prolidase N-terminal domain"/>
    <property type="match status" value="1"/>
</dbReference>
<gene>
    <name evidence="7" type="ORF">FGL83_01255</name>
    <name evidence="6" type="ORF">GQS40_03575</name>
</gene>
<dbReference type="AlphaFoldDB" id="A0A5B8T8D3"/>
<keyword evidence="3" id="KW-0464">Manganese</keyword>
<dbReference type="GeneID" id="66530801"/>
<dbReference type="Pfam" id="PF01321">
    <property type="entry name" value="Creatinase_N"/>
    <property type="match status" value="1"/>
</dbReference>
<dbReference type="Pfam" id="PF00557">
    <property type="entry name" value="Peptidase_M24"/>
    <property type="match status" value="1"/>
</dbReference>
<dbReference type="InterPro" id="IPR000587">
    <property type="entry name" value="Creatinase_N"/>
</dbReference>
<dbReference type="SUPFAM" id="SSF55920">
    <property type="entry name" value="Creatinase/aminopeptidase"/>
    <property type="match status" value="1"/>
</dbReference>
<evidence type="ECO:0000256" key="3">
    <source>
        <dbReference type="ARBA" id="ARBA00023211"/>
    </source>
</evidence>
<keyword evidence="7" id="KW-0378">Hydrolase</keyword>
<dbReference type="InterPro" id="IPR036005">
    <property type="entry name" value="Creatinase/aminopeptidase-like"/>
</dbReference>
<evidence type="ECO:0000313" key="7">
    <source>
        <dbReference type="EMBL" id="QEA43418.1"/>
    </source>
</evidence>
<feature type="domain" description="Peptidase M24" evidence="4">
    <location>
        <begin position="147"/>
        <end position="344"/>
    </location>
</feature>
<dbReference type="CDD" id="cd01092">
    <property type="entry name" value="APP-like"/>
    <property type="match status" value="1"/>
</dbReference>
<dbReference type="GO" id="GO:0004177">
    <property type="term" value="F:aminopeptidase activity"/>
    <property type="evidence" value="ECO:0007669"/>
    <property type="project" value="UniProtKB-KW"/>
</dbReference>
<dbReference type="Proteomes" id="UP000478636">
    <property type="component" value="Unassembled WGS sequence"/>
</dbReference>
<reference evidence="6 9" key="2">
    <citation type="submission" date="2019-12" db="EMBL/GenBank/DDBJ databases">
        <title>Complete genome sequence of Leuconostoc lactis strain AVN1 provides insights into metabolic potential.</title>
        <authorList>
            <person name="Besrour N."/>
            <person name="Najjari A."/>
            <person name="Fhoula I."/>
            <person name="Jaballah S."/>
            <person name="Klibi N."/>
            <person name="Ouzari H.I."/>
        </authorList>
    </citation>
    <scope>NUCLEOTIDE SEQUENCE [LARGE SCALE GENOMIC DNA]</scope>
    <source>
        <strain evidence="6 9">AVN1</strain>
    </source>
</reference>
<name>A0A5B8T8D3_LEULA</name>
<evidence type="ECO:0000313" key="8">
    <source>
        <dbReference type="Proteomes" id="UP000321298"/>
    </source>
</evidence>
<evidence type="ECO:0000313" key="6">
    <source>
        <dbReference type="EMBL" id="MWN20752.1"/>
    </source>
</evidence>
<proteinExistence type="inferred from homology"/>
<evidence type="ECO:0000259" key="5">
    <source>
        <dbReference type="Pfam" id="PF01321"/>
    </source>
</evidence>
<dbReference type="Gene3D" id="3.40.350.10">
    <property type="entry name" value="Creatinase/prolidase N-terminal domain"/>
    <property type="match status" value="1"/>
</dbReference>
<dbReference type="InterPro" id="IPR029149">
    <property type="entry name" value="Creatin/AminoP/Spt16_N"/>
</dbReference>
<accession>A0A5B8T8D3</accession>
<dbReference type="InterPro" id="IPR050659">
    <property type="entry name" value="Peptidase_M24B"/>
</dbReference>
<protein>
    <submittedName>
        <fullName evidence="7">Aminopeptidase P family protein</fullName>
    </submittedName>
    <submittedName>
        <fullName evidence="6">M24 family metallopeptidase</fullName>
    </submittedName>
</protein>
<dbReference type="Gene3D" id="3.90.230.10">
    <property type="entry name" value="Creatinase/methionine aminopeptidase superfamily"/>
    <property type="match status" value="1"/>
</dbReference>
<dbReference type="EMBL" id="WSZI01000013">
    <property type="protein sequence ID" value="MWN20752.1"/>
    <property type="molecule type" value="Genomic_DNA"/>
</dbReference>
<dbReference type="InterPro" id="IPR000994">
    <property type="entry name" value="Pept_M24"/>
</dbReference>
<evidence type="ECO:0000313" key="9">
    <source>
        <dbReference type="Proteomes" id="UP000478636"/>
    </source>
</evidence>
<dbReference type="Proteomes" id="UP000321298">
    <property type="component" value="Chromosome"/>
</dbReference>
<dbReference type="PANTHER" id="PTHR46112:SF10">
    <property type="entry name" value="DIPEPTIDASE YKVY-RELATED"/>
    <property type="match status" value="1"/>
</dbReference>
<feature type="domain" description="Creatinase N-terminal" evidence="5">
    <location>
        <begin position="6"/>
        <end position="139"/>
    </location>
</feature>
<reference evidence="7 8" key="1">
    <citation type="submission" date="2019-06" db="EMBL/GenBank/DDBJ databases">
        <title>Genome analyses of bacteria isolated from kimchi.</title>
        <authorList>
            <person name="Lee S."/>
            <person name="Ahn S."/>
            <person name="Roh S."/>
        </authorList>
    </citation>
    <scope>NUCLEOTIDE SEQUENCE [LARGE SCALE GENOMIC DNA]</scope>
    <source>
        <strain evidence="7 8">CBA3625</strain>
    </source>
</reference>
<organism evidence="6 9">
    <name type="scientific">Leuconostoc lactis</name>
    <dbReference type="NCBI Taxonomy" id="1246"/>
    <lineage>
        <taxon>Bacteria</taxon>
        <taxon>Bacillati</taxon>
        <taxon>Bacillota</taxon>
        <taxon>Bacilli</taxon>
        <taxon>Lactobacillales</taxon>
        <taxon>Lactobacillaceae</taxon>
        <taxon>Leuconostoc</taxon>
    </lineage>
</organism>
<sequence>MTNQKLTTLTQWLTDQQLDGAILTNFHSVAYLSGFESDPMERVLALVIFADHEPFLFGPALEVNSMKASGWTYPAYGYDDQENPWAKLAQHIRAQSHGTAFAIEADNLTVTRYNALQTALPDVTLQEDITAEINRLRLIKTPDEIQHMLAAGRDADRAFEIGFAALAEGVTELGVAAKLEYELKLSGVPGMSFDTLVQFGAHAADPHGATSSRQLHAGEMALFDLGTMTEGYASDATRTVAFGPISDQAKAIYDVTLEAQLAAQSQAKIGMTAGELDAIARDIITKAGYGDYFVHRLGHGLGASVHEYPSIMAGSDLVLQEGMVFSIEPGIYIPDVAGVRIEDSGYMSPDGFVPFTHTPKTLQQF</sequence>
<dbReference type="STRING" id="1246.BCR17_01895"/>
<comment type="similarity">
    <text evidence="2">Belongs to the peptidase M24B family.</text>
</comment>
<keyword evidence="7" id="KW-0645">Protease</keyword>
<evidence type="ECO:0000256" key="2">
    <source>
        <dbReference type="ARBA" id="ARBA00008766"/>
    </source>
</evidence>
<keyword evidence="7" id="KW-0031">Aminopeptidase</keyword>
<dbReference type="EMBL" id="CP042387">
    <property type="protein sequence ID" value="QEA43418.1"/>
    <property type="molecule type" value="Genomic_DNA"/>
</dbReference>
<dbReference type="RefSeq" id="WP_029509057.1">
    <property type="nucleotide sequence ID" value="NZ_CP042387.1"/>
</dbReference>
<comment type="cofactor">
    <cofactor evidence="1">
        <name>Mn(2+)</name>
        <dbReference type="ChEBI" id="CHEBI:29035"/>
    </cofactor>
</comment>
<evidence type="ECO:0000259" key="4">
    <source>
        <dbReference type="Pfam" id="PF00557"/>
    </source>
</evidence>
<keyword evidence="8" id="KW-1185">Reference proteome</keyword>
<evidence type="ECO:0000256" key="1">
    <source>
        <dbReference type="ARBA" id="ARBA00001936"/>
    </source>
</evidence>
<dbReference type="PANTHER" id="PTHR46112">
    <property type="entry name" value="AMINOPEPTIDASE"/>
    <property type="match status" value="1"/>
</dbReference>